<dbReference type="EMBL" id="KY684104">
    <property type="protein sequence ID" value="ARF10502.1"/>
    <property type="molecule type" value="Genomic_DNA"/>
</dbReference>
<gene>
    <name evidence="1" type="ORF">Hokovirus_2_29</name>
</gene>
<organism evidence="1">
    <name type="scientific">Hokovirus HKV1</name>
    <dbReference type="NCBI Taxonomy" id="1977638"/>
    <lineage>
        <taxon>Viruses</taxon>
        <taxon>Varidnaviria</taxon>
        <taxon>Bamfordvirae</taxon>
        <taxon>Nucleocytoviricota</taxon>
        <taxon>Megaviricetes</taxon>
        <taxon>Imitervirales</taxon>
        <taxon>Mimiviridae</taxon>
        <taxon>Klosneuvirinae</taxon>
        <taxon>Hokovirus</taxon>
    </lineage>
</organism>
<proteinExistence type="predicted"/>
<reference evidence="1" key="1">
    <citation type="journal article" date="2017" name="Science">
        <title>Giant viruses with an expanded complement of translation system components.</title>
        <authorList>
            <person name="Schulz F."/>
            <person name="Yutin N."/>
            <person name="Ivanova N.N."/>
            <person name="Ortega D.R."/>
            <person name="Lee T.K."/>
            <person name="Vierheilig J."/>
            <person name="Daims H."/>
            <person name="Horn M."/>
            <person name="Wagner M."/>
            <person name="Jensen G.J."/>
            <person name="Kyrpides N.C."/>
            <person name="Koonin E.V."/>
            <person name="Woyke T."/>
        </authorList>
    </citation>
    <scope>NUCLEOTIDE SEQUENCE</scope>
    <source>
        <strain evidence="1">HKV1</strain>
    </source>
</reference>
<sequence>MELRILYLDIHFNEEKEIILKNGNTEISQEQLFDNYDFIRIKFDSSHRRIINIFDKQNYCVYKTFAFGKGDTYFINNNLKKYIILDSDLKNEFINYENFSHVFINSNYRNKIRMQNNDAYYNFQDKLPCFVVTGDTIFLDDYYKITKMEIPYLYYLEQKGQLTKRAIKK</sequence>
<name>A0A1V0SFL0_9VIRU</name>
<accession>A0A1V0SFL0</accession>
<evidence type="ECO:0000313" key="1">
    <source>
        <dbReference type="EMBL" id="ARF10502.1"/>
    </source>
</evidence>
<protein>
    <submittedName>
        <fullName evidence="1">Uncharacterized protein</fullName>
    </submittedName>
</protein>